<comment type="subcellular location">
    <subcellularLocation>
        <location evidence="1">Cell outer membrane</location>
        <topology evidence="1">Multi-pass membrane protein</topology>
    </subcellularLocation>
</comment>
<dbReference type="Pfam" id="PF03349">
    <property type="entry name" value="Toluene_X"/>
    <property type="match status" value="1"/>
</dbReference>
<evidence type="ECO:0000256" key="4">
    <source>
        <dbReference type="ARBA" id="ARBA00022692"/>
    </source>
</evidence>
<evidence type="ECO:0000256" key="3">
    <source>
        <dbReference type="ARBA" id="ARBA00022452"/>
    </source>
</evidence>
<dbReference type="Gene3D" id="2.40.160.60">
    <property type="entry name" value="Outer membrane protein transport protein (OMPP1/FadL/TodX)"/>
    <property type="match status" value="1"/>
</dbReference>
<keyword evidence="5" id="KW-0732">Signal</keyword>
<evidence type="ECO:0000313" key="9">
    <source>
        <dbReference type="Proteomes" id="UP000282985"/>
    </source>
</evidence>
<keyword evidence="9" id="KW-1185">Reference proteome</keyword>
<dbReference type="Proteomes" id="UP000282985">
    <property type="component" value="Unassembled WGS sequence"/>
</dbReference>
<evidence type="ECO:0000313" key="8">
    <source>
        <dbReference type="EMBL" id="RUT78053.1"/>
    </source>
</evidence>
<evidence type="ECO:0000256" key="6">
    <source>
        <dbReference type="ARBA" id="ARBA00023136"/>
    </source>
</evidence>
<name>A0A434AUN1_9BACT</name>
<dbReference type="OrthoDB" id="9922at2"/>
<proteinExistence type="inferred from homology"/>
<evidence type="ECO:0000256" key="5">
    <source>
        <dbReference type="ARBA" id="ARBA00022729"/>
    </source>
</evidence>
<evidence type="ECO:0000256" key="1">
    <source>
        <dbReference type="ARBA" id="ARBA00004571"/>
    </source>
</evidence>
<gene>
    <name evidence="8" type="ORF">DLK05_10440</name>
</gene>
<protein>
    <submittedName>
        <fullName evidence="8">Hydrocarbon degradation protein</fullName>
    </submittedName>
</protein>
<reference evidence="8 9" key="1">
    <citation type="submission" date="2018-11" db="EMBL/GenBank/DDBJ databases">
        <title>Parancylomarina longa gen. nov., sp. nov., isolated from sediments of southern Okinawa.</title>
        <authorList>
            <person name="Fu T."/>
        </authorList>
    </citation>
    <scope>NUCLEOTIDE SEQUENCE [LARGE SCALE GENOMIC DNA]</scope>
    <source>
        <strain evidence="8 9">T3-2 S1-C</strain>
    </source>
</reference>
<dbReference type="AlphaFoldDB" id="A0A434AUN1"/>
<dbReference type="GO" id="GO:0015483">
    <property type="term" value="F:long-chain fatty acid transporting porin activity"/>
    <property type="evidence" value="ECO:0007669"/>
    <property type="project" value="TreeGrafter"/>
</dbReference>
<comment type="similarity">
    <text evidence="2">Belongs to the OmpP1/FadL family.</text>
</comment>
<dbReference type="PANTHER" id="PTHR35093">
    <property type="entry name" value="OUTER MEMBRANE PROTEIN NMB0088-RELATED"/>
    <property type="match status" value="1"/>
</dbReference>
<dbReference type="SUPFAM" id="SSF56935">
    <property type="entry name" value="Porins"/>
    <property type="match status" value="1"/>
</dbReference>
<keyword evidence="7" id="KW-0998">Cell outer membrane</keyword>
<keyword evidence="3" id="KW-1134">Transmembrane beta strand</keyword>
<evidence type="ECO:0000256" key="7">
    <source>
        <dbReference type="ARBA" id="ARBA00023237"/>
    </source>
</evidence>
<keyword evidence="4" id="KW-0812">Transmembrane</keyword>
<dbReference type="PANTHER" id="PTHR35093:SF8">
    <property type="entry name" value="OUTER MEMBRANE PROTEIN NMB0088-RELATED"/>
    <property type="match status" value="1"/>
</dbReference>
<keyword evidence="6" id="KW-0472">Membrane</keyword>
<dbReference type="InterPro" id="IPR005017">
    <property type="entry name" value="OMPP1/FadL/TodX"/>
</dbReference>
<sequence>MKIEILKFHLYSKRKLKHQLMIKKVFLAIAIIVLAYNVKAEGFAVNLQGNKQVGMGHVGTALNFDASSMQWNPGALATLDQKYSFSVGGFATLIKTEYTGALGKEETDNPTGTPFYLYGSVKVSNKLAIGLGVYTPFGNKVDWGKDWSGKYLIQNIELKAIYIQPTISYQLADWISVGAGLNIVYGEFTLNKEFPIRNPADGSFITNGGVELSGNKIKYGYNLGVFLQPTEKFNIGLSYRSQVDIDLDYSDGDAKFSNIPAAFAPVFPDGGVAATLPMPASFNIGLAYQIDNKWLVSADVNFVQWNKYKSLDFDFENDPTGMLDSKSPRNWDNTMIYRIGAQYSANSKLDLRAGFYYDETPAQKDFYTPETPGANKIGVSTGFSYKFTNKLSLDASLLYINGEKTKATDSTTGFSGEYKNTGWIPGIGVTYNF</sequence>
<accession>A0A434AUN1</accession>
<dbReference type="EMBL" id="RJJX01000012">
    <property type="protein sequence ID" value="RUT78053.1"/>
    <property type="molecule type" value="Genomic_DNA"/>
</dbReference>
<evidence type="ECO:0000256" key="2">
    <source>
        <dbReference type="ARBA" id="ARBA00008163"/>
    </source>
</evidence>
<organism evidence="8 9">
    <name type="scientific">Ancylomarina longa</name>
    <dbReference type="NCBI Taxonomy" id="2487017"/>
    <lineage>
        <taxon>Bacteria</taxon>
        <taxon>Pseudomonadati</taxon>
        <taxon>Bacteroidota</taxon>
        <taxon>Bacteroidia</taxon>
        <taxon>Marinilabiliales</taxon>
        <taxon>Marinifilaceae</taxon>
        <taxon>Ancylomarina</taxon>
    </lineage>
</organism>
<comment type="caution">
    <text evidence="8">The sequence shown here is derived from an EMBL/GenBank/DDBJ whole genome shotgun (WGS) entry which is preliminary data.</text>
</comment>
<dbReference type="GO" id="GO:0009279">
    <property type="term" value="C:cell outer membrane"/>
    <property type="evidence" value="ECO:0007669"/>
    <property type="project" value="UniProtKB-SubCell"/>
</dbReference>